<dbReference type="PROSITE" id="PS50880">
    <property type="entry name" value="TOPRIM"/>
    <property type="match status" value="1"/>
</dbReference>
<dbReference type="SUPFAM" id="SSF57783">
    <property type="entry name" value="Zinc beta-ribbon"/>
    <property type="match status" value="1"/>
</dbReference>
<protein>
    <recommendedName>
        <fullName evidence="12 13">DNA primase</fullName>
        <ecNumber evidence="12">2.7.7.101</ecNumber>
    </recommendedName>
</protein>
<dbReference type="Pfam" id="PF08275">
    <property type="entry name" value="DNAG_N"/>
    <property type="match status" value="1"/>
</dbReference>
<dbReference type="InterPro" id="IPR019475">
    <property type="entry name" value="DNA_primase_DnaB-bd"/>
</dbReference>
<comment type="similarity">
    <text evidence="12 13">Belongs to the DnaG primase family.</text>
</comment>
<dbReference type="Gene3D" id="1.10.860.10">
    <property type="entry name" value="DNAb Helicase, Chain A"/>
    <property type="match status" value="1"/>
</dbReference>
<dbReference type="CDD" id="cd03364">
    <property type="entry name" value="TOPRIM_DnaG_primases"/>
    <property type="match status" value="1"/>
</dbReference>
<evidence type="ECO:0000256" key="15">
    <source>
        <dbReference type="SAM" id="MobiDB-lite"/>
    </source>
</evidence>
<sequence>MAKVSRELIDQVRNSVNIVDVIGQYVQLRPAGKSLMGLCPFHDERTPSFSVDEKKQLFYCFSCHRGGNVFHFLEDLKNEGFMDALREVAAMANIDLPAAQPQNSLPQQVDPQTELKQRLREVHQMAADLYHHILMNTPAGEPARQYLAKRGMSREMIEQFHIGFAPRRRVLKAFLDQREVEPAVMQQSGLFVNSQDGFTDRFASRVMFPLLDQNGRPIAFSGRLLEKNDRLPKYLNSPETLIFQKSTTLFNLDQAKKAARKEGKIILFEGFMDVISAFGANVHNGIASMGTSLTGEQVQIISRLTNQVDIVYDGDQPGQRAIERALKLFEDEATRRLQLRVVQLPSGIDPDEYVQQYGGAQFREYLQKNEETAVEFRLRYLRLGVDLSKQNEQLNYLNAALGVVATVDDPLARDMYIGQLANEFKLDRFALADQLNHLLASRPRQTSRRNQVKRQQQWQHGRPSNNRGPSSATVATPGICISRLEAAEQLLLHAILNDPEAWATVMRYPGFRFNNSDYQAVYQLAAKIKADAPDADLTADLVMGRLTDQRLAARLSEVESRNGQQLLNEQGVADCLKVITQQQPIEEQIKQKKAELAQASAAHNDELESKLANELIDLFSQQQKLKTEEIG</sequence>
<dbReference type="Gene3D" id="3.90.580.10">
    <property type="entry name" value="Zinc finger, CHC2-type domain"/>
    <property type="match status" value="1"/>
</dbReference>
<keyword evidence="8 12" id="KW-0862">Zinc</keyword>
<evidence type="ECO:0000256" key="13">
    <source>
        <dbReference type="PIRNR" id="PIRNR002811"/>
    </source>
</evidence>
<evidence type="ECO:0000259" key="16">
    <source>
        <dbReference type="PROSITE" id="PS50880"/>
    </source>
</evidence>
<keyword evidence="10 12" id="KW-0238">DNA-binding</keyword>
<dbReference type="InterPro" id="IPR016136">
    <property type="entry name" value="DNA_helicase_N/primase_C"/>
</dbReference>
<dbReference type="GO" id="GO:0000428">
    <property type="term" value="C:DNA-directed RNA polymerase complex"/>
    <property type="evidence" value="ECO:0007669"/>
    <property type="project" value="UniProtKB-KW"/>
</dbReference>
<evidence type="ECO:0000256" key="5">
    <source>
        <dbReference type="ARBA" id="ARBA00022705"/>
    </source>
</evidence>
<evidence type="ECO:0000256" key="3">
    <source>
        <dbReference type="ARBA" id="ARBA00022679"/>
    </source>
</evidence>
<dbReference type="NCBIfam" id="TIGR01391">
    <property type="entry name" value="dnaG"/>
    <property type="match status" value="1"/>
</dbReference>
<dbReference type="FunFam" id="3.90.580.10:FF:000001">
    <property type="entry name" value="DNA primase"/>
    <property type="match status" value="1"/>
</dbReference>
<comment type="function">
    <text evidence="12 13">RNA polymerase that catalyzes the synthesis of short RNA molecules used as primers for DNA polymerase during DNA replication.</text>
</comment>
<dbReference type="InterPro" id="IPR050219">
    <property type="entry name" value="DnaG_primase"/>
</dbReference>
<keyword evidence="2 12" id="KW-0639">Primosome</keyword>
<dbReference type="PANTHER" id="PTHR30313:SF2">
    <property type="entry name" value="DNA PRIMASE"/>
    <property type="match status" value="1"/>
</dbReference>
<evidence type="ECO:0000313" key="17">
    <source>
        <dbReference type="EMBL" id="HIW70171.1"/>
    </source>
</evidence>
<comment type="catalytic activity">
    <reaction evidence="12">
        <text>ssDNA + n NTP = ssDNA/pppN(pN)n-1 hybrid + (n-1) diphosphate.</text>
        <dbReference type="EC" id="2.7.7.101"/>
    </reaction>
</comment>
<dbReference type="GO" id="GO:0005737">
    <property type="term" value="C:cytoplasm"/>
    <property type="evidence" value="ECO:0007669"/>
    <property type="project" value="TreeGrafter"/>
</dbReference>
<evidence type="ECO:0000313" key="18">
    <source>
        <dbReference type="Proteomes" id="UP000886878"/>
    </source>
</evidence>
<feature type="domain" description="Toprim" evidence="16">
    <location>
        <begin position="263"/>
        <end position="349"/>
    </location>
</feature>
<feature type="region of interest" description="Disordered" evidence="15">
    <location>
        <begin position="442"/>
        <end position="473"/>
    </location>
</feature>
<name>A0A9D1QNU1_9LACO</name>
<keyword evidence="3 12" id="KW-0808">Transferase</keyword>
<dbReference type="GO" id="GO:1990077">
    <property type="term" value="C:primosome complex"/>
    <property type="evidence" value="ECO:0007669"/>
    <property type="project" value="UniProtKB-KW"/>
</dbReference>
<feature type="compositionally biased region" description="Polar residues" evidence="15">
    <location>
        <begin position="453"/>
        <end position="473"/>
    </location>
</feature>
<dbReference type="SMART" id="SM00400">
    <property type="entry name" value="ZnF_CHCC"/>
    <property type="match status" value="1"/>
</dbReference>
<keyword evidence="7 12" id="KW-0863">Zinc-finger</keyword>
<dbReference type="InterPro" id="IPR030846">
    <property type="entry name" value="DnaG_bac"/>
</dbReference>
<evidence type="ECO:0000256" key="1">
    <source>
        <dbReference type="ARBA" id="ARBA00022478"/>
    </source>
</evidence>
<evidence type="ECO:0000256" key="6">
    <source>
        <dbReference type="ARBA" id="ARBA00022723"/>
    </source>
</evidence>
<comment type="domain">
    <text evidence="12">Contains an N-terminal zinc-binding domain, a central core domain that contains the primase activity, and a C-terminal DnaB-binding domain.</text>
</comment>
<proteinExistence type="inferred from homology"/>
<dbReference type="GO" id="GO:0003677">
    <property type="term" value="F:DNA binding"/>
    <property type="evidence" value="ECO:0007669"/>
    <property type="project" value="UniProtKB-KW"/>
</dbReference>
<dbReference type="GO" id="GO:0003899">
    <property type="term" value="F:DNA-directed RNA polymerase activity"/>
    <property type="evidence" value="ECO:0007669"/>
    <property type="project" value="UniProtKB-UniRule"/>
</dbReference>
<evidence type="ECO:0000256" key="4">
    <source>
        <dbReference type="ARBA" id="ARBA00022695"/>
    </source>
</evidence>
<dbReference type="SUPFAM" id="SSF56731">
    <property type="entry name" value="DNA primase core"/>
    <property type="match status" value="1"/>
</dbReference>
<evidence type="ECO:0000256" key="12">
    <source>
        <dbReference type="HAMAP-Rule" id="MF_00974"/>
    </source>
</evidence>
<feature type="zinc finger region" description="CHC2-type" evidence="12 14">
    <location>
        <begin position="39"/>
        <end position="63"/>
    </location>
</feature>
<evidence type="ECO:0000256" key="14">
    <source>
        <dbReference type="PIRSR" id="PIRSR002811-1"/>
    </source>
</evidence>
<dbReference type="InterPro" id="IPR036977">
    <property type="entry name" value="DNA_primase_Znf_CHC2"/>
</dbReference>
<gene>
    <name evidence="12 17" type="primary">dnaG</name>
    <name evidence="17" type="ORF">H9876_02135</name>
</gene>
<comment type="cofactor">
    <cofactor evidence="12 13 14">
        <name>Zn(2+)</name>
        <dbReference type="ChEBI" id="CHEBI:29105"/>
    </cofactor>
    <text evidence="12 13 14">Binds 1 zinc ion per monomer.</text>
</comment>
<reference evidence="17" key="2">
    <citation type="submission" date="2021-04" db="EMBL/GenBank/DDBJ databases">
        <authorList>
            <person name="Gilroy R."/>
        </authorList>
    </citation>
    <scope>NUCLEOTIDE SEQUENCE</scope>
    <source>
        <strain evidence="17">ChiHejej3B27-2180</strain>
    </source>
</reference>
<dbReference type="Pfam" id="PF01807">
    <property type="entry name" value="Zn_ribbon_DnaG"/>
    <property type="match status" value="1"/>
</dbReference>
<dbReference type="EMBL" id="DXGK01000039">
    <property type="protein sequence ID" value="HIW70171.1"/>
    <property type="molecule type" value="Genomic_DNA"/>
</dbReference>
<dbReference type="InterPro" id="IPR006171">
    <property type="entry name" value="TOPRIM_dom"/>
</dbReference>
<dbReference type="GO" id="GO:0006269">
    <property type="term" value="P:DNA replication, synthesis of primer"/>
    <property type="evidence" value="ECO:0007669"/>
    <property type="project" value="UniProtKB-UniRule"/>
</dbReference>
<comment type="caution">
    <text evidence="17">The sequence shown here is derived from an EMBL/GenBank/DDBJ whole genome shotgun (WGS) entry which is preliminary data.</text>
</comment>
<keyword evidence="4 12" id="KW-0548">Nucleotidyltransferase</keyword>
<dbReference type="SMART" id="SM00493">
    <property type="entry name" value="TOPRIM"/>
    <property type="match status" value="1"/>
</dbReference>
<dbReference type="Pfam" id="PF13155">
    <property type="entry name" value="Toprim_2"/>
    <property type="match status" value="1"/>
</dbReference>
<comment type="subunit">
    <text evidence="12">Monomer. Interacts with DnaB.</text>
</comment>
<dbReference type="PIRSF" id="PIRSF002811">
    <property type="entry name" value="DnaG"/>
    <property type="match status" value="1"/>
</dbReference>
<organism evidence="17 18">
    <name type="scientific">Candidatus Limosilactobacillus merdipullorum</name>
    <dbReference type="NCBI Taxonomy" id="2838653"/>
    <lineage>
        <taxon>Bacteria</taxon>
        <taxon>Bacillati</taxon>
        <taxon>Bacillota</taxon>
        <taxon>Bacilli</taxon>
        <taxon>Lactobacillales</taxon>
        <taxon>Lactobacillaceae</taxon>
        <taxon>Limosilactobacillus</taxon>
    </lineage>
</organism>
<dbReference type="InterPro" id="IPR013264">
    <property type="entry name" value="DNAG_N"/>
</dbReference>
<dbReference type="EC" id="2.7.7.101" evidence="12"/>
<dbReference type="Proteomes" id="UP000886878">
    <property type="component" value="Unassembled WGS sequence"/>
</dbReference>
<keyword evidence="11 12" id="KW-0804">Transcription</keyword>
<evidence type="ECO:0000256" key="8">
    <source>
        <dbReference type="ARBA" id="ARBA00022833"/>
    </source>
</evidence>
<dbReference type="Gene3D" id="3.90.980.10">
    <property type="entry name" value="DNA primase, catalytic core, N-terminal domain"/>
    <property type="match status" value="1"/>
</dbReference>
<evidence type="ECO:0000256" key="9">
    <source>
        <dbReference type="ARBA" id="ARBA00022842"/>
    </source>
</evidence>
<dbReference type="InterPro" id="IPR037068">
    <property type="entry name" value="DNA_primase_core_N_sf"/>
</dbReference>
<dbReference type="InterPro" id="IPR006295">
    <property type="entry name" value="DNA_primase_DnaG"/>
</dbReference>
<evidence type="ECO:0000256" key="2">
    <source>
        <dbReference type="ARBA" id="ARBA00022515"/>
    </source>
</evidence>
<dbReference type="Gene3D" id="3.40.1360.10">
    <property type="match status" value="1"/>
</dbReference>
<dbReference type="HAMAP" id="MF_00974">
    <property type="entry name" value="DNA_primase_DnaG"/>
    <property type="match status" value="1"/>
</dbReference>
<dbReference type="InterPro" id="IPR034151">
    <property type="entry name" value="TOPRIM_DnaG_bac"/>
</dbReference>
<dbReference type="GO" id="GO:0008270">
    <property type="term" value="F:zinc ion binding"/>
    <property type="evidence" value="ECO:0007669"/>
    <property type="project" value="UniProtKB-UniRule"/>
</dbReference>
<evidence type="ECO:0000256" key="7">
    <source>
        <dbReference type="ARBA" id="ARBA00022771"/>
    </source>
</evidence>
<evidence type="ECO:0000256" key="10">
    <source>
        <dbReference type="ARBA" id="ARBA00023125"/>
    </source>
</evidence>
<reference evidence="17" key="1">
    <citation type="journal article" date="2021" name="PeerJ">
        <title>Extensive microbial diversity within the chicken gut microbiome revealed by metagenomics and culture.</title>
        <authorList>
            <person name="Gilroy R."/>
            <person name="Ravi A."/>
            <person name="Getino M."/>
            <person name="Pursley I."/>
            <person name="Horton D.L."/>
            <person name="Alikhan N.F."/>
            <person name="Baker D."/>
            <person name="Gharbi K."/>
            <person name="Hall N."/>
            <person name="Watson M."/>
            <person name="Adriaenssens E.M."/>
            <person name="Foster-Nyarko E."/>
            <person name="Jarju S."/>
            <person name="Secka A."/>
            <person name="Antonio M."/>
            <person name="Oren A."/>
            <person name="Chaudhuri R.R."/>
            <person name="La Ragione R."/>
            <person name="Hildebrand F."/>
            <person name="Pallen M.J."/>
        </authorList>
    </citation>
    <scope>NUCLEOTIDE SEQUENCE</scope>
    <source>
        <strain evidence="17">ChiHejej3B27-2180</strain>
    </source>
</reference>
<dbReference type="Pfam" id="PF10410">
    <property type="entry name" value="DnaB_bind"/>
    <property type="match status" value="1"/>
</dbReference>
<keyword evidence="5 12" id="KW-0235">DNA replication</keyword>
<dbReference type="InterPro" id="IPR002694">
    <property type="entry name" value="Znf_CHC2"/>
</dbReference>
<keyword evidence="1 12" id="KW-0240">DNA-directed RNA polymerase</keyword>
<keyword evidence="9" id="KW-0460">Magnesium</keyword>
<accession>A0A9D1QNU1</accession>
<dbReference type="PANTHER" id="PTHR30313">
    <property type="entry name" value="DNA PRIMASE"/>
    <property type="match status" value="1"/>
</dbReference>
<dbReference type="AlphaFoldDB" id="A0A9D1QNU1"/>
<keyword evidence="6 12" id="KW-0479">Metal-binding</keyword>
<evidence type="ECO:0000256" key="11">
    <source>
        <dbReference type="ARBA" id="ARBA00023163"/>
    </source>
</evidence>